<feature type="region of interest" description="Disordered" evidence="7">
    <location>
        <begin position="532"/>
        <end position="705"/>
    </location>
</feature>
<dbReference type="Pfam" id="PF00005">
    <property type="entry name" value="ABC_tran"/>
    <property type="match status" value="1"/>
</dbReference>
<dbReference type="SUPFAM" id="SSF52540">
    <property type="entry name" value="P-loop containing nucleoside triphosphate hydrolases"/>
    <property type="match status" value="1"/>
</dbReference>
<protein>
    <submittedName>
        <fullName evidence="11">ATP-binding cassette, subfamily C, LapB</fullName>
    </submittedName>
</protein>
<accession>A0A1H3EPV9</accession>
<dbReference type="Gene3D" id="3.40.50.300">
    <property type="entry name" value="P-loop containing nucleotide triphosphate hydrolases"/>
    <property type="match status" value="1"/>
</dbReference>
<keyword evidence="12" id="KW-1185">Reference proteome</keyword>
<feature type="compositionally biased region" description="Low complexity" evidence="7">
    <location>
        <begin position="562"/>
        <end position="580"/>
    </location>
</feature>
<sequence>MGGAVAAASLGINLLALALPLALLQVFDRVLPNQSDSTLMVLFGALLVAAALDFALRLARLGLLGDTGERYELRLTDAVTARMLDADPAAFEAVTGGAHLDRINAIAQLRDHYGGQGRLLALDIPFAAVFVGLIGLIGGPLALAPLGCICALALASAGLRRLQAPALAGRESVDRRRYSFLMESLGQIETMKAHAMEPRMMRRYELLQSQAERASRRLIWASGMTQAVSAVLSQVGIAAMAATGGLLAVQGRLGIAEIAACMLLNGRAMQPMSRVVGLWVQRAHLQAAEARLKEVESLAPDAALMASERPGAMFGRVSVEGVRLGMGGEAGARNVSFIARPGGCVALTGASGDEGSTLLRMVAGEVAPGAGAVRIDGQPAQRFAHMRGRRGVVLVDGRAALFEGTLLDNLSMFGDAEARDAGMEAARRIGLGEQIDRLPLGFDTPALIRGRLAGTLGFAQRIAIARAIACDPRILLFDEANTALDLVADRQLMAALEALRGRTTLILSTRRPSYLALADEVIDLSGHDLDATPAEASAAPSPAAPSAEAERWSDDLAEERGQAASGARAAVGASGEVSGPEPAPPPAGRPGRPASVRSAVPKIAAPPEIRSAASRRAAAGAASPSIRPEARRPSKSVAASAWMAGGLQASPSAHGDSAPAARPAGARLGEPGDPPRQAVGPERARNRPILSASPQPAEPDMFNVFREPPAGAAKAVSRAELDAWTRDLAEELAATLAPRRGGERWGDAAEHAS</sequence>
<feature type="domain" description="ABC transmembrane type-1" evidence="10">
    <location>
        <begin position="4"/>
        <end position="284"/>
    </location>
</feature>
<reference evidence="11 12" key="1">
    <citation type="submission" date="2016-10" db="EMBL/GenBank/DDBJ databases">
        <authorList>
            <person name="de Groot N.N."/>
        </authorList>
    </citation>
    <scope>NUCLEOTIDE SEQUENCE [LARGE SCALE GENOMIC DNA]</scope>
    <source>
        <strain evidence="11 12">DSM 17890</strain>
    </source>
</reference>
<dbReference type="PROSITE" id="PS50929">
    <property type="entry name" value="ABC_TM1F"/>
    <property type="match status" value="1"/>
</dbReference>
<evidence type="ECO:0000313" key="12">
    <source>
        <dbReference type="Proteomes" id="UP000199118"/>
    </source>
</evidence>
<feature type="compositionally biased region" description="Low complexity" evidence="7">
    <location>
        <begin position="533"/>
        <end position="547"/>
    </location>
</feature>
<name>A0A1H3EPV9_9RHOB</name>
<dbReference type="Gene3D" id="1.20.1560.10">
    <property type="entry name" value="ABC transporter type 1, transmembrane domain"/>
    <property type="match status" value="1"/>
</dbReference>
<feature type="transmembrane region" description="Helical" evidence="8">
    <location>
        <begin position="143"/>
        <end position="162"/>
    </location>
</feature>
<feature type="transmembrane region" description="Helical" evidence="8">
    <location>
        <begin position="40"/>
        <end position="59"/>
    </location>
</feature>
<proteinExistence type="predicted"/>
<evidence type="ECO:0000259" key="9">
    <source>
        <dbReference type="PROSITE" id="PS50893"/>
    </source>
</evidence>
<comment type="subcellular location">
    <subcellularLocation>
        <location evidence="1">Cell membrane</location>
        <topology evidence="1">Multi-pass membrane protein</topology>
    </subcellularLocation>
</comment>
<keyword evidence="6 8" id="KW-0472">Membrane</keyword>
<dbReference type="PANTHER" id="PTHR24221:SF248">
    <property type="entry name" value="ABC TRANSPORTER TRANSMEMBRANE REGION"/>
    <property type="match status" value="1"/>
</dbReference>
<dbReference type="PANTHER" id="PTHR24221">
    <property type="entry name" value="ATP-BINDING CASSETTE SUB-FAMILY B"/>
    <property type="match status" value="1"/>
</dbReference>
<dbReference type="InterPro" id="IPR003593">
    <property type="entry name" value="AAA+_ATPase"/>
</dbReference>
<evidence type="ECO:0000256" key="6">
    <source>
        <dbReference type="ARBA" id="ARBA00023136"/>
    </source>
</evidence>
<evidence type="ECO:0000256" key="3">
    <source>
        <dbReference type="ARBA" id="ARBA00022741"/>
    </source>
</evidence>
<feature type="compositionally biased region" description="Basic and acidic residues" evidence="7">
    <location>
        <begin position="548"/>
        <end position="561"/>
    </location>
</feature>
<evidence type="ECO:0000313" key="11">
    <source>
        <dbReference type="EMBL" id="SDX80786.1"/>
    </source>
</evidence>
<feature type="domain" description="ABC transporter" evidence="9">
    <location>
        <begin position="317"/>
        <end position="551"/>
    </location>
</feature>
<dbReference type="SMART" id="SM00382">
    <property type="entry name" value="AAA"/>
    <property type="match status" value="1"/>
</dbReference>
<evidence type="ECO:0000256" key="5">
    <source>
        <dbReference type="ARBA" id="ARBA00022989"/>
    </source>
</evidence>
<dbReference type="GO" id="GO:0005886">
    <property type="term" value="C:plasma membrane"/>
    <property type="evidence" value="ECO:0007669"/>
    <property type="project" value="UniProtKB-SubCell"/>
</dbReference>
<keyword evidence="2 8" id="KW-0812">Transmembrane</keyword>
<dbReference type="EMBL" id="FNMZ01000010">
    <property type="protein sequence ID" value="SDX80786.1"/>
    <property type="molecule type" value="Genomic_DNA"/>
</dbReference>
<evidence type="ECO:0000256" key="1">
    <source>
        <dbReference type="ARBA" id="ARBA00004651"/>
    </source>
</evidence>
<dbReference type="GO" id="GO:0016887">
    <property type="term" value="F:ATP hydrolysis activity"/>
    <property type="evidence" value="ECO:0007669"/>
    <property type="project" value="InterPro"/>
</dbReference>
<keyword evidence="3" id="KW-0547">Nucleotide-binding</keyword>
<feature type="compositionally biased region" description="Low complexity" evidence="7">
    <location>
        <begin position="589"/>
        <end position="627"/>
    </location>
</feature>
<evidence type="ECO:0000256" key="7">
    <source>
        <dbReference type="SAM" id="MobiDB-lite"/>
    </source>
</evidence>
<dbReference type="InterPro" id="IPR039421">
    <property type="entry name" value="Type_1_exporter"/>
</dbReference>
<dbReference type="InterPro" id="IPR027417">
    <property type="entry name" value="P-loop_NTPase"/>
</dbReference>
<evidence type="ECO:0000256" key="4">
    <source>
        <dbReference type="ARBA" id="ARBA00022840"/>
    </source>
</evidence>
<dbReference type="AlphaFoldDB" id="A0A1H3EPV9"/>
<dbReference type="GO" id="GO:0005524">
    <property type="term" value="F:ATP binding"/>
    <property type="evidence" value="ECO:0007669"/>
    <property type="project" value="UniProtKB-KW"/>
</dbReference>
<evidence type="ECO:0000256" key="8">
    <source>
        <dbReference type="SAM" id="Phobius"/>
    </source>
</evidence>
<dbReference type="Proteomes" id="UP000199118">
    <property type="component" value="Unassembled WGS sequence"/>
</dbReference>
<dbReference type="InterPro" id="IPR003439">
    <property type="entry name" value="ABC_transporter-like_ATP-bd"/>
</dbReference>
<dbReference type="PROSITE" id="PS50893">
    <property type="entry name" value="ABC_TRANSPORTER_2"/>
    <property type="match status" value="1"/>
</dbReference>
<dbReference type="GO" id="GO:0140359">
    <property type="term" value="F:ABC-type transporter activity"/>
    <property type="evidence" value="ECO:0007669"/>
    <property type="project" value="InterPro"/>
</dbReference>
<keyword evidence="5 8" id="KW-1133">Transmembrane helix</keyword>
<evidence type="ECO:0000256" key="2">
    <source>
        <dbReference type="ARBA" id="ARBA00022692"/>
    </source>
</evidence>
<dbReference type="STRING" id="356660.SAMN05444336_110134"/>
<dbReference type="InterPro" id="IPR036640">
    <property type="entry name" value="ABC1_TM_sf"/>
</dbReference>
<dbReference type="Pfam" id="PF00664">
    <property type="entry name" value="ABC_membrane"/>
    <property type="match status" value="1"/>
</dbReference>
<gene>
    <name evidence="11" type="ORF">SAMN05444336_110134</name>
</gene>
<dbReference type="InterPro" id="IPR011527">
    <property type="entry name" value="ABC1_TM_dom"/>
</dbReference>
<feature type="transmembrane region" description="Helical" evidence="8">
    <location>
        <begin position="218"/>
        <end position="241"/>
    </location>
</feature>
<keyword evidence="4 11" id="KW-0067">ATP-binding</keyword>
<dbReference type="GO" id="GO:0034040">
    <property type="term" value="F:ATPase-coupled lipid transmembrane transporter activity"/>
    <property type="evidence" value="ECO:0007669"/>
    <property type="project" value="TreeGrafter"/>
</dbReference>
<dbReference type="SUPFAM" id="SSF90123">
    <property type="entry name" value="ABC transporter transmembrane region"/>
    <property type="match status" value="1"/>
</dbReference>
<evidence type="ECO:0000259" key="10">
    <source>
        <dbReference type="PROSITE" id="PS50929"/>
    </source>
</evidence>
<organism evidence="11 12">
    <name type="scientific">Albimonas donghaensis</name>
    <dbReference type="NCBI Taxonomy" id="356660"/>
    <lineage>
        <taxon>Bacteria</taxon>
        <taxon>Pseudomonadati</taxon>
        <taxon>Pseudomonadota</taxon>
        <taxon>Alphaproteobacteria</taxon>
        <taxon>Rhodobacterales</taxon>
        <taxon>Paracoccaceae</taxon>
        <taxon>Albimonas</taxon>
    </lineage>
</organism>
<feature type="compositionally biased region" description="Low complexity" evidence="7">
    <location>
        <begin position="658"/>
        <end position="671"/>
    </location>
</feature>